<organism evidence="6 7">
    <name type="scientific">Massilimicrobiota timonensis</name>
    <dbReference type="NCBI Taxonomy" id="1776392"/>
    <lineage>
        <taxon>Bacteria</taxon>
        <taxon>Bacillati</taxon>
        <taxon>Bacillota</taxon>
        <taxon>Erysipelotrichia</taxon>
        <taxon>Erysipelotrichales</taxon>
        <taxon>Erysipelotrichaceae</taxon>
        <taxon>Massilimicrobiota</taxon>
    </lineage>
</organism>
<feature type="domain" description="Rieske" evidence="5">
    <location>
        <begin position="367"/>
        <end position="443"/>
    </location>
</feature>
<dbReference type="RefSeq" id="WP_087360226.1">
    <property type="nucleotide sequence ID" value="NZ_NFLJ01000056.1"/>
</dbReference>
<proteinExistence type="predicted"/>
<dbReference type="Gene3D" id="2.102.10.10">
    <property type="entry name" value="Rieske [2Fe-2S] iron-sulphur domain"/>
    <property type="match status" value="1"/>
</dbReference>
<evidence type="ECO:0000256" key="1">
    <source>
        <dbReference type="ARBA" id="ARBA00022714"/>
    </source>
</evidence>
<dbReference type="PANTHER" id="PTHR13847">
    <property type="entry name" value="SARCOSINE DEHYDROGENASE-RELATED"/>
    <property type="match status" value="1"/>
</dbReference>
<name>A0A1Y4SR45_9FIRM</name>
<dbReference type="Pfam" id="PF00355">
    <property type="entry name" value="Rieske"/>
    <property type="match status" value="1"/>
</dbReference>
<dbReference type="Gene3D" id="3.50.50.60">
    <property type="entry name" value="FAD/NAD(P)-binding domain"/>
    <property type="match status" value="1"/>
</dbReference>
<dbReference type="PROSITE" id="PS51296">
    <property type="entry name" value="RIESKE"/>
    <property type="match status" value="1"/>
</dbReference>
<dbReference type="GO" id="GO:0016705">
    <property type="term" value="F:oxidoreductase activity, acting on paired donors, with incorporation or reduction of molecular oxygen"/>
    <property type="evidence" value="ECO:0007669"/>
    <property type="project" value="UniProtKB-ARBA"/>
</dbReference>
<dbReference type="GO" id="GO:0046872">
    <property type="term" value="F:metal ion binding"/>
    <property type="evidence" value="ECO:0007669"/>
    <property type="project" value="UniProtKB-KW"/>
</dbReference>
<dbReference type="Pfam" id="PF01266">
    <property type="entry name" value="DAO"/>
    <property type="match status" value="1"/>
</dbReference>
<dbReference type="InterPro" id="IPR036188">
    <property type="entry name" value="FAD/NAD-bd_sf"/>
</dbReference>
<evidence type="ECO:0000256" key="2">
    <source>
        <dbReference type="ARBA" id="ARBA00022723"/>
    </source>
</evidence>
<dbReference type="EMBL" id="NFLJ01000056">
    <property type="protein sequence ID" value="OUQ31461.1"/>
    <property type="molecule type" value="Genomic_DNA"/>
</dbReference>
<evidence type="ECO:0000313" key="6">
    <source>
        <dbReference type="EMBL" id="OUQ31461.1"/>
    </source>
</evidence>
<dbReference type="InterPro" id="IPR006076">
    <property type="entry name" value="FAD-dep_OxRdtase"/>
</dbReference>
<dbReference type="OrthoDB" id="9767869at2"/>
<evidence type="ECO:0000313" key="7">
    <source>
        <dbReference type="Proteomes" id="UP000195305"/>
    </source>
</evidence>
<gene>
    <name evidence="6" type="ORF">B5E75_13380</name>
</gene>
<dbReference type="SUPFAM" id="SSF51905">
    <property type="entry name" value="FAD/NAD(P)-binding domain"/>
    <property type="match status" value="1"/>
</dbReference>
<dbReference type="GO" id="GO:0005737">
    <property type="term" value="C:cytoplasm"/>
    <property type="evidence" value="ECO:0007669"/>
    <property type="project" value="TreeGrafter"/>
</dbReference>
<keyword evidence="2" id="KW-0479">Metal-binding</keyword>
<dbReference type="GO" id="GO:0004497">
    <property type="term" value="F:monooxygenase activity"/>
    <property type="evidence" value="ECO:0007669"/>
    <property type="project" value="UniProtKB-ARBA"/>
</dbReference>
<keyword evidence="4" id="KW-0411">Iron-sulfur</keyword>
<accession>A0A1Y4SR45</accession>
<dbReference type="InterPro" id="IPR017941">
    <property type="entry name" value="Rieske_2Fe-2S"/>
</dbReference>
<protein>
    <submittedName>
        <fullName evidence="6">FAD-dependent oxidoreductase</fullName>
    </submittedName>
</protein>
<comment type="caution">
    <text evidence="6">The sequence shown here is derived from an EMBL/GenBank/DDBJ whole genome shotgun (WGS) entry which is preliminary data.</text>
</comment>
<dbReference type="AlphaFoldDB" id="A0A1Y4SR45"/>
<reference evidence="6 7" key="1">
    <citation type="journal article" date="2018" name="BMC Genomics">
        <title>Whole genome sequencing and function prediction of 133 gut anaerobes isolated from chicken caecum in pure cultures.</title>
        <authorList>
            <person name="Medvecky M."/>
            <person name="Cejkova D."/>
            <person name="Polansky O."/>
            <person name="Karasova D."/>
            <person name="Kubasova T."/>
            <person name="Cizek A."/>
            <person name="Rychlik I."/>
        </authorList>
    </citation>
    <scope>NUCLEOTIDE SEQUENCE [LARGE SCALE GENOMIC DNA]</scope>
    <source>
        <strain evidence="6 7">An13</strain>
    </source>
</reference>
<dbReference type="InterPro" id="IPR036922">
    <property type="entry name" value="Rieske_2Fe-2S_sf"/>
</dbReference>
<dbReference type="SUPFAM" id="SSF50022">
    <property type="entry name" value="ISP domain"/>
    <property type="match status" value="1"/>
</dbReference>
<dbReference type="GO" id="GO:0051537">
    <property type="term" value="F:2 iron, 2 sulfur cluster binding"/>
    <property type="evidence" value="ECO:0007669"/>
    <property type="project" value="UniProtKB-KW"/>
</dbReference>
<keyword evidence="1" id="KW-0001">2Fe-2S</keyword>
<keyword evidence="7" id="KW-1185">Reference proteome</keyword>
<evidence type="ECO:0000256" key="4">
    <source>
        <dbReference type="ARBA" id="ARBA00023014"/>
    </source>
</evidence>
<dbReference type="Proteomes" id="UP000195305">
    <property type="component" value="Unassembled WGS sequence"/>
</dbReference>
<evidence type="ECO:0000259" key="5">
    <source>
        <dbReference type="PROSITE" id="PS51296"/>
    </source>
</evidence>
<evidence type="ECO:0000256" key="3">
    <source>
        <dbReference type="ARBA" id="ARBA00023004"/>
    </source>
</evidence>
<keyword evidence="3" id="KW-0408">Iron</keyword>
<sequence length="458" mass="53631">MNQSYWQDTTSSIKCEKVTEDLEVDIVIIGAGLAGVSLAYQLKDLPYRVVVVERGQVGFQTSGHTTAKITSLHGQIYQLLKKHYDIHYAHLYFLSQESAIQEIREIVQKEHIDCDFYENDAYLYTDDPQYVSLIQEIENILKSFRVETISDSQHLASIGLKHQAVFHPLKYLYQLVKICQKSGVKFYEYSQVSKVKRKHYAFEVKVGQYQIQCQYVVHATRYPFIKKGMYFAKLFQTKENIDCRLYDGNSSRLCIDQSISYRPINQKGLYIDIKSCDWYAMDSIPLRGVPYIGEIKPHTHEYVIYGFQKWGMTLSQVAARLIKDCIIHQQNPYRSLYSCQYFSISFAKEYQKELLQSYYKGYIGLRFHYEELNQMSYEEGKIVRIGSKLRAVYKDKVGKCHIFSPYCPHMRCILQFDQKDKIWICPCHQSTFTAFGKLIDGPSLSSMKETKENRKKKH</sequence>